<feature type="region of interest" description="Disordered" evidence="1">
    <location>
        <begin position="1"/>
        <end position="39"/>
    </location>
</feature>
<dbReference type="Pfam" id="PF03321">
    <property type="entry name" value="GH3"/>
    <property type="match status" value="2"/>
</dbReference>
<dbReference type="Proteomes" id="UP000823612">
    <property type="component" value="Unassembled WGS sequence"/>
</dbReference>
<feature type="domain" description="GH3 C-terminal" evidence="3">
    <location>
        <begin position="437"/>
        <end position="539"/>
    </location>
</feature>
<dbReference type="InterPro" id="IPR055377">
    <property type="entry name" value="GH3_M"/>
</dbReference>
<dbReference type="Pfam" id="PF23572">
    <property type="entry name" value="GH3_C"/>
    <property type="match status" value="1"/>
</dbReference>
<dbReference type="InterPro" id="IPR004993">
    <property type="entry name" value="GH3"/>
</dbReference>
<dbReference type="AlphaFoldDB" id="A0A9D9DW10"/>
<proteinExistence type="predicted"/>
<dbReference type="GO" id="GO:0016881">
    <property type="term" value="F:acid-amino acid ligase activity"/>
    <property type="evidence" value="ECO:0007669"/>
    <property type="project" value="TreeGrafter"/>
</dbReference>
<sequence>MSTDSHLPAPSQTDKRPIEQIGQHVSPSRRARLRQTTGKRPVVGSILKKALELRNTNAAAWQKLFPRKDPARAQDRELKKLLTKAADTAFGQKYDFKRLLKSPRLREEFARTVPAFDYDKMFNQWWHRCLEGETFVSWPGKIKYFALSSGTSGATSKYIPVSGDMVRTIRKTSIREIFSLVKYGFPNELYEKEALMLGGSTQLQYNGTYYAGDLSGITTGNLPLWFDRFYRPGKKISKERDWQTKIEEIVQKAPEWDIAAIVGVPAWFQILFQKIIERYHLQTIHDIWPNLRIFVHGGVSFDPYRKSFEKLLARPLAYMETYLASEGFLALQTRPDTNAMELVLDNGIFFEFVPFNDANFNPEDGSMVENPETLFIDQIEENKEYAILISTCSGAWRYLIGDTVKLVDKSRNEIIITGRTKSFLSICGEHLSVDNMNQAIRMLGESENNGILEYTVIGIKSNGMFGHKWYIGCEKPIDPKVAAEKIDNYLKELNDDYKTERLEAIREVSVEVLPLQVFYDYMRMQGKEGAQNKFPRVLRGQKAEEWLGYLDSLGK</sequence>
<reference evidence="4" key="1">
    <citation type="submission" date="2020-10" db="EMBL/GenBank/DDBJ databases">
        <authorList>
            <person name="Gilroy R."/>
        </authorList>
    </citation>
    <scope>NUCLEOTIDE SEQUENCE</scope>
    <source>
        <strain evidence="4">2889</strain>
    </source>
</reference>
<reference evidence="4" key="2">
    <citation type="journal article" date="2021" name="PeerJ">
        <title>Extensive microbial diversity within the chicken gut microbiome revealed by metagenomics and culture.</title>
        <authorList>
            <person name="Gilroy R."/>
            <person name="Ravi A."/>
            <person name="Getino M."/>
            <person name="Pursley I."/>
            <person name="Horton D.L."/>
            <person name="Alikhan N.F."/>
            <person name="Baker D."/>
            <person name="Gharbi K."/>
            <person name="Hall N."/>
            <person name="Watson M."/>
            <person name="Adriaenssens E.M."/>
            <person name="Foster-Nyarko E."/>
            <person name="Jarju S."/>
            <person name="Secka A."/>
            <person name="Antonio M."/>
            <person name="Oren A."/>
            <person name="Chaudhuri R.R."/>
            <person name="La Ragione R."/>
            <person name="Hildebrand F."/>
            <person name="Pallen M.J."/>
        </authorList>
    </citation>
    <scope>NUCLEOTIDE SEQUENCE</scope>
    <source>
        <strain evidence="4">2889</strain>
    </source>
</reference>
<dbReference type="GO" id="GO:0005737">
    <property type="term" value="C:cytoplasm"/>
    <property type="evidence" value="ECO:0007669"/>
    <property type="project" value="TreeGrafter"/>
</dbReference>
<dbReference type="EMBL" id="JADIMZ010000139">
    <property type="protein sequence ID" value="MBO8433471.1"/>
    <property type="molecule type" value="Genomic_DNA"/>
</dbReference>
<accession>A0A9D9DW10</accession>
<evidence type="ECO:0000259" key="2">
    <source>
        <dbReference type="Pfam" id="PF23571"/>
    </source>
</evidence>
<comment type="caution">
    <text evidence="4">The sequence shown here is derived from an EMBL/GenBank/DDBJ whole genome shotgun (WGS) entry which is preliminary data.</text>
</comment>
<dbReference type="PANTHER" id="PTHR31901:SF9">
    <property type="entry name" value="GH3 DOMAIN-CONTAINING PROTEIN"/>
    <property type="match status" value="1"/>
</dbReference>
<name>A0A9D9DW10_9BACT</name>
<evidence type="ECO:0000259" key="3">
    <source>
        <dbReference type="Pfam" id="PF23572"/>
    </source>
</evidence>
<evidence type="ECO:0000256" key="1">
    <source>
        <dbReference type="SAM" id="MobiDB-lite"/>
    </source>
</evidence>
<dbReference type="Pfam" id="PF23571">
    <property type="entry name" value="GH3_M"/>
    <property type="match status" value="1"/>
</dbReference>
<gene>
    <name evidence="4" type="ORF">IAB08_09315</name>
</gene>
<feature type="domain" description="GH3 middle" evidence="2">
    <location>
        <begin position="343"/>
        <end position="408"/>
    </location>
</feature>
<protein>
    <submittedName>
        <fullName evidence="4">GH3 auxin-responsive promoter family protein</fullName>
    </submittedName>
</protein>
<evidence type="ECO:0000313" key="4">
    <source>
        <dbReference type="EMBL" id="MBO8433471.1"/>
    </source>
</evidence>
<dbReference type="InterPro" id="IPR055378">
    <property type="entry name" value="GH3_C"/>
</dbReference>
<dbReference type="PANTHER" id="PTHR31901">
    <property type="entry name" value="GH3 DOMAIN-CONTAINING PROTEIN"/>
    <property type="match status" value="1"/>
</dbReference>
<evidence type="ECO:0000313" key="5">
    <source>
        <dbReference type="Proteomes" id="UP000823612"/>
    </source>
</evidence>
<organism evidence="4 5">
    <name type="scientific">Candidatus Pullibacteroides excrementavium</name>
    <dbReference type="NCBI Taxonomy" id="2840905"/>
    <lineage>
        <taxon>Bacteria</taxon>
        <taxon>Pseudomonadati</taxon>
        <taxon>Bacteroidota</taxon>
        <taxon>Bacteroidia</taxon>
        <taxon>Bacteroidales</taxon>
        <taxon>Candidatus Pullibacteroides</taxon>
    </lineage>
</organism>